<feature type="compositionally biased region" description="Low complexity" evidence="3">
    <location>
        <begin position="442"/>
        <end position="468"/>
    </location>
</feature>
<evidence type="ECO:0000256" key="3">
    <source>
        <dbReference type="SAM" id="MobiDB-lite"/>
    </source>
</evidence>
<feature type="compositionally biased region" description="Basic and acidic residues" evidence="3">
    <location>
        <begin position="1"/>
        <end position="10"/>
    </location>
</feature>
<comment type="caution">
    <text evidence="5">The sequence shown here is derived from an EMBL/GenBank/DDBJ whole genome shotgun (WGS) entry which is preliminary data.</text>
</comment>
<evidence type="ECO:0000256" key="2">
    <source>
        <dbReference type="PROSITE-ProRule" id="PRU00267"/>
    </source>
</evidence>
<dbReference type="Proteomes" id="UP000749309">
    <property type="component" value="Unassembled WGS sequence"/>
</dbReference>
<organism evidence="5 6">
    <name type="scientific">Trichophyton interdigitale</name>
    <dbReference type="NCBI Taxonomy" id="101480"/>
    <lineage>
        <taxon>Eukaryota</taxon>
        <taxon>Fungi</taxon>
        <taxon>Dikarya</taxon>
        <taxon>Ascomycota</taxon>
        <taxon>Pezizomycotina</taxon>
        <taxon>Eurotiomycetes</taxon>
        <taxon>Eurotiomycetidae</taxon>
        <taxon>Onygenales</taxon>
        <taxon>Arthrodermataceae</taxon>
        <taxon>Trichophyton</taxon>
    </lineage>
</organism>
<feature type="compositionally biased region" description="Gly residues" evidence="3">
    <location>
        <begin position="227"/>
        <end position="249"/>
    </location>
</feature>
<protein>
    <submittedName>
        <fullName evidence="5">HMG box domain-containing protein</fullName>
    </submittedName>
</protein>
<dbReference type="Gene3D" id="1.10.30.10">
    <property type="entry name" value="High mobility group box domain"/>
    <property type="match status" value="1"/>
</dbReference>
<feature type="compositionally biased region" description="Basic residues" evidence="3">
    <location>
        <begin position="509"/>
        <end position="521"/>
    </location>
</feature>
<evidence type="ECO:0000313" key="5">
    <source>
        <dbReference type="EMBL" id="KAF3896691.1"/>
    </source>
</evidence>
<feature type="compositionally biased region" description="Low complexity" evidence="3">
    <location>
        <begin position="390"/>
        <end position="415"/>
    </location>
</feature>
<keyword evidence="2" id="KW-0539">Nucleus</keyword>
<dbReference type="GO" id="GO:0003677">
    <property type="term" value="F:DNA binding"/>
    <property type="evidence" value="ECO:0007669"/>
    <property type="project" value="UniProtKB-UniRule"/>
</dbReference>
<feature type="region of interest" description="Disordered" evidence="3">
    <location>
        <begin position="344"/>
        <end position="521"/>
    </location>
</feature>
<feature type="DNA-binding region" description="HMG box" evidence="2">
    <location>
        <begin position="272"/>
        <end position="341"/>
    </location>
</feature>
<feature type="compositionally biased region" description="Low complexity" evidence="3">
    <location>
        <begin position="250"/>
        <end position="260"/>
    </location>
</feature>
<feature type="compositionally biased region" description="Low complexity" evidence="3">
    <location>
        <begin position="488"/>
        <end position="500"/>
    </location>
</feature>
<name>A0A9P4YKH5_9EURO</name>
<dbReference type="InterPro" id="IPR009071">
    <property type="entry name" value="HMG_box_dom"/>
</dbReference>
<dbReference type="InterPro" id="IPR036910">
    <property type="entry name" value="HMG_box_dom_sf"/>
</dbReference>
<dbReference type="Pfam" id="PF00505">
    <property type="entry name" value="HMG_box"/>
    <property type="match status" value="1"/>
</dbReference>
<proteinExistence type="predicted"/>
<dbReference type="AlphaFoldDB" id="A0A9P4YKH5"/>
<feature type="domain" description="HMG box" evidence="4">
    <location>
        <begin position="272"/>
        <end position="341"/>
    </location>
</feature>
<feature type="compositionally biased region" description="Basic and acidic residues" evidence="3">
    <location>
        <begin position="373"/>
        <end position="389"/>
    </location>
</feature>
<dbReference type="SUPFAM" id="SSF47095">
    <property type="entry name" value="HMG-box"/>
    <property type="match status" value="1"/>
</dbReference>
<evidence type="ECO:0000256" key="1">
    <source>
        <dbReference type="ARBA" id="ARBA00023125"/>
    </source>
</evidence>
<reference evidence="5" key="1">
    <citation type="submission" date="2020-03" db="EMBL/GenBank/DDBJ databases">
        <title>Whole Genome Sequence of Trichophyton interdigitale from India.</title>
        <authorList>
            <person name="Kumar P."/>
        </authorList>
    </citation>
    <scope>NUCLEOTIDE SEQUENCE</scope>
    <source>
        <strain evidence="5">UCMS-IGIB-CI14</strain>
    </source>
</reference>
<accession>A0A9P4YKH5</accession>
<feature type="compositionally biased region" description="Low complexity" evidence="3">
    <location>
        <begin position="352"/>
        <end position="372"/>
    </location>
</feature>
<feature type="compositionally biased region" description="Basic and acidic residues" evidence="3">
    <location>
        <begin position="469"/>
        <end position="487"/>
    </location>
</feature>
<evidence type="ECO:0000259" key="4">
    <source>
        <dbReference type="PROSITE" id="PS50118"/>
    </source>
</evidence>
<gene>
    <name evidence="5" type="ORF">GY632_2672</name>
</gene>
<dbReference type="PROSITE" id="PS50118">
    <property type="entry name" value="HMG_BOX_2"/>
    <property type="match status" value="1"/>
</dbReference>
<feature type="region of interest" description="Disordered" evidence="3">
    <location>
        <begin position="227"/>
        <end position="269"/>
    </location>
</feature>
<feature type="region of interest" description="Disordered" evidence="3">
    <location>
        <begin position="1"/>
        <end position="29"/>
    </location>
</feature>
<dbReference type="PANTHER" id="PTHR48112">
    <property type="entry name" value="HIGH MOBILITY GROUP PROTEIN DSP1"/>
    <property type="match status" value="1"/>
</dbReference>
<dbReference type="PANTHER" id="PTHR48112:SF5">
    <property type="entry name" value="BOX PROTEIN, PUTATIVE (AFU_ORTHOLOGUE AFUA_1G04550)-RELATED"/>
    <property type="match status" value="1"/>
</dbReference>
<dbReference type="EMBL" id="JAAQVJ010000066">
    <property type="protein sequence ID" value="KAF3896691.1"/>
    <property type="molecule type" value="Genomic_DNA"/>
</dbReference>
<dbReference type="GO" id="GO:0005634">
    <property type="term" value="C:nucleus"/>
    <property type="evidence" value="ECO:0007669"/>
    <property type="project" value="UniProtKB-UniRule"/>
</dbReference>
<dbReference type="SMART" id="SM00398">
    <property type="entry name" value="HMG"/>
    <property type="match status" value="1"/>
</dbReference>
<evidence type="ECO:0000313" key="6">
    <source>
        <dbReference type="Proteomes" id="UP000749309"/>
    </source>
</evidence>
<keyword evidence="1 2" id="KW-0238">DNA-binding</keyword>
<dbReference type="InterPro" id="IPR050342">
    <property type="entry name" value="HMGB"/>
</dbReference>
<sequence length="521" mass="54388">MASRKEDKKERKQKKEKKPAAEGDGTTTLVVSIDDFTRTRDSSLSLSLPATTTTTRWDSPKSSKSCPLSPAALQSALHATPPAFSPCPAVYLLAMPARSHSRATTPGLGRGRTATPGLLAQDAAAASAPLDLVQAITLLTYRINSTAQDLFLGAQQPALFSAELTCEQVIVGLAALQSAVSDLSRAYINHANTVLNRGPSSIDIGGLNSLLENGIFPSSVAAGGGAGAGAGADADGSGGGLSAAEGGGRAASPGGRSVAGTKRKRVHDPNAPKRALTAYFLYMKHERANIAAELGANARPKEVADEGTRRWGRMPPQEKQKWKDLYAQNLAVYNEEMSAYKASLPPGHKVDSTVPATPKPAKAAKTSKSSKPSTKEAARHEDDHDHDAAAEQQLQQAVREATTEDTSSESAGASSESEREATPTPSPPKPTPKSQKRRQSKATAAAAAAAAAAAPAPVIETPTPATKKSSPEKKEKKSKSKDKDRRASAANNVAAEVASPVPEPPKSEKKARKKRKSAVDE</sequence>